<evidence type="ECO:0000256" key="1">
    <source>
        <dbReference type="ARBA" id="ARBA00004141"/>
    </source>
</evidence>
<dbReference type="GO" id="GO:0022857">
    <property type="term" value="F:transmembrane transporter activity"/>
    <property type="evidence" value="ECO:0007669"/>
    <property type="project" value="InterPro"/>
</dbReference>
<evidence type="ECO:0000313" key="8">
    <source>
        <dbReference type="Proteomes" id="UP000029120"/>
    </source>
</evidence>
<feature type="transmembrane region" description="Helical" evidence="6">
    <location>
        <begin position="513"/>
        <end position="531"/>
    </location>
</feature>
<feature type="transmembrane region" description="Helical" evidence="6">
    <location>
        <begin position="248"/>
        <end position="267"/>
    </location>
</feature>
<dbReference type="EMBL" id="CM002871">
    <property type="protein sequence ID" value="KFK40087.1"/>
    <property type="molecule type" value="Genomic_DNA"/>
</dbReference>
<keyword evidence="5 6" id="KW-0472">Membrane</keyword>
<feature type="transmembrane region" description="Helical" evidence="6">
    <location>
        <begin position="834"/>
        <end position="858"/>
    </location>
</feature>
<reference evidence="8" key="1">
    <citation type="journal article" date="2015" name="Nat. Plants">
        <title>Genome expansion of Arabis alpina linked with retrotransposition and reduced symmetric DNA methylation.</title>
        <authorList>
            <person name="Willing E.M."/>
            <person name="Rawat V."/>
            <person name="Mandakova T."/>
            <person name="Maumus F."/>
            <person name="James G.V."/>
            <person name="Nordstroem K.J."/>
            <person name="Becker C."/>
            <person name="Warthmann N."/>
            <person name="Chica C."/>
            <person name="Szarzynska B."/>
            <person name="Zytnicki M."/>
            <person name="Albani M.C."/>
            <person name="Kiefer C."/>
            <person name="Bergonzi S."/>
            <person name="Castaings L."/>
            <person name="Mateos J.L."/>
            <person name="Berns M.C."/>
            <person name="Bujdoso N."/>
            <person name="Piofczyk T."/>
            <person name="de Lorenzo L."/>
            <person name="Barrero-Sicilia C."/>
            <person name="Mateos I."/>
            <person name="Piednoel M."/>
            <person name="Hagmann J."/>
            <person name="Chen-Min-Tao R."/>
            <person name="Iglesias-Fernandez R."/>
            <person name="Schuster S.C."/>
            <person name="Alonso-Blanco C."/>
            <person name="Roudier F."/>
            <person name="Carbonero P."/>
            <person name="Paz-Ares J."/>
            <person name="Davis S.J."/>
            <person name="Pecinka A."/>
            <person name="Quesneville H."/>
            <person name="Colot V."/>
            <person name="Lysak M.A."/>
            <person name="Weigel D."/>
            <person name="Coupland G."/>
            <person name="Schneeberger K."/>
        </authorList>
    </citation>
    <scope>NUCLEOTIDE SEQUENCE [LARGE SCALE GENOMIC DNA]</scope>
    <source>
        <strain evidence="8">cv. Pajares</strain>
    </source>
</reference>
<evidence type="ECO:0000256" key="5">
    <source>
        <dbReference type="ARBA" id="ARBA00023136"/>
    </source>
</evidence>
<dbReference type="eggNOG" id="KOG2816">
    <property type="taxonomic scope" value="Eukaryota"/>
</dbReference>
<evidence type="ECO:0000256" key="2">
    <source>
        <dbReference type="ARBA" id="ARBA00022448"/>
    </source>
</evidence>
<dbReference type="Gene3D" id="1.20.1250.20">
    <property type="entry name" value="MFS general substrate transporter like domains"/>
    <property type="match status" value="2"/>
</dbReference>
<feature type="transmembrane region" description="Helical" evidence="6">
    <location>
        <begin position="49"/>
        <end position="70"/>
    </location>
</feature>
<dbReference type="Proteomes" id="UP000029120">
    <property type="component" value="Chromosome 3"/>
</dbReference>
<feature type="transmembrane region" description="Helical" evidence="6">
    <location>
        <begin position="675"/>
        <end position="693"/>
    </location>
</feature>
<feature type="transmembrane region" description="Helical" evidence="6">
    <location>
        <begin position="600"/>
        <end position="618"/>
    </location>
</feature>
<organism evidence="7 8">
    <name type="scientific">Arabis alpina</name>
    <name type="common">Alpine rock-cress</name>
    <dbReference type="NCBI Taxonomy" id="50452"/>
    <lineage>
        <taxon>Eukaryota</taxon>
        <taxon>Viridiplantae</taxon>
        <taxon>Streptophyta</taxon>
        <taxon>Embryophyta</taxon>
        <taxon>Tracheophyta</taxon>
        <taxon>Spermatophyta</taxon>
        <taxon>Magnoliopsida</taxon>
        <taxon>eudicotyledons</taxon>
        <taxon>Gunneridae</taxon>
        <taxon>Pentapetalae</taxon>
        <taxon>rosids</taxon>
        <taxon>malvids</taxon>
        <taxon>Brassicales</taxon>
        <taxon>Brassicaceae</taxon>
        <taxon>Arabideae</taxon>
        <taxon>Arabis</taxon>
    </lineage>
</organism>
<dbReference type="Gramene" id="KFK40087">
    <property type="protein sequence ID" value="KFK40087"/>
    <property type="gene ID" value="AALP_AA3G328800"/>
</dbReference>
<name>A0A087HD85_ARAAL</name>
<evidence type="ECO:0008006" key="9">
    <source>
        <dbReference type="Google" id="ProtNLM"/>
    </source>
</evidence>
<proteinExistence type="predicted"/>
<dbReference type="GO" id="GO:0016020">
    <property type="term" value="C:membrane"/>
    <property type="evidence" value="ECO:0007669"/>
    <property type="project" value="UniProtKB-SubCell"/>
</dbReference>
<comment type="subcellular location">
    <subcellularLocation>
        <location evidence="1">Membrane</location>
        <topology evidence="1">Multi-pass membrane protein</topology>
    </subcellularLocation>
</comment>
<dbReference type="PANTHER" id="PTHR23504">
    <property type="entry name" value="MAJOR FACILITATOR SUPERFAMILY DOMAIN-CONTAINING PROTEIN 10"/>
    <property type="match status" value="1"/>
</dbReference>
<keyword evidence="3 6" id="KW-0812">Transmembrane</keyword>
<sequence length="878" mass="96414">MEEMLGGLRHLLTMVFLSDFAGALVMPVMTDVTVAAMCSDLNDSCSFAVYLTGIQQVAVGLGTMVMMPVIGNLADRYGIKTLLTLPMCLSIIPPVILGYRRDTNFFYAFYITKTLFDMVCRGTVDCLAYAYVAKNIHGMKRITMFGVLASVKLISGICATFAARFLPIASTFQVSAISLFVDLVYMRVFLKERLPDDDEDDYDDDSNHQEVHDGEDLMMLAEPILRDAPIKTHAFNTMYSSLKDMASLIMNSTILIQTLIVTFFATFSETGMESAYMYFLKARFGFNKNEFAELVLLASIIGCISQLFIFPILASAVGERKVLSTGLLMEFFRAALLSVSWSAWVPYATSVLAPGIMFVMPSVYGIASKQVASSEQGKVLGFISGVKSFAGVVAPFVYSPLTALFLSKDAPFYFPGFSLLCISLSWMIGFLQSLLIKYVPSPSLNEAINNRFAEFLVSPVMTDVTVAAVCSGLNDSCSLAVYLTGVQQVTVGLGTMVMMPVIGNLSDRYGIKALLTLPMCLSILPPAILGYRRDTNFFYASYITKTLFDIVCQGTVDCLAHAYVAKNMHGRTRISMFGVLAGVRSISGVCASVTTRFLPVALIFQVSAISAFVGLVYMRVFLKERLQDDDDDNYYDGGDLRMFGEPILKDAPTSHVFSNKYSSLKDMVNLMKNSTILVQALIVTFFAMFSQRGTESSFMYFMKFRFGFNKNDFAELFLLIWIIGSISQLFILPILVSTIGARRVLSAGLLMEFVNTVIRSVSWAAWVPYATTLLVPGAMFVMPTVCGIASRQVGSSEQGKVQGCIYGVKSLAEVVAPFVFSPLTALFLSKNAPFYFPGFSLLCVAFPLMIGLLQSLMIKDVPSLSMEKAMSNTSNGEA</sequence>
<evidence type="ECO:0000256" key="6">
    <source>
        <dbReference type="SAM" id="Phobius"/>
    </source>
</evidence>
<dbReference type="PANTHER" id="PTHR23504:SF119">
    <property type="entry name" value="MAJOR FACILITATOR SUPERFAMILY PROTEIN"/>
    <property type="match status" value="1"/>
</dbReference>
<feature type="transmembrane region" description="Helical" evidence="6">
    <location>
        <begin position="82"/>
        <end position="99"/>
    </location>
</feature>
<feature type="transmembrane region" description="Helical" evidence="6">
    <location>
        <begin position="291"/>
        <end position="310"/>
    </location>
</feature>
<feature type="transmembrane region" description="Helical" evidence="6">
    <location>
        <begin position="576"/>
        <end position="594"/>
    </location>
</feature>
<dbReference type="CDD" id="cd17330">
    <property type="entry name" value="MFS_SLC46_TetA_like"/>
    <property type="match status" value="2"/>
</dbReference>
<feature type="transmembrane region" description="Helical" evidence="6">
    <location>
        <begin position="410"/>
        <end position="431"/>
    </location>
</feature>
<feature type="transmembrane region" description="Helical" evidence="6">
    <location>
        <begin position="480"/>
        <end position="501"/>
    </location>
</feature>
<protein>
    <recommendedName>
        <fullName evidence="9">Major facilitator superfamily (MFS) profile domain-containing protein</fullName>
    </recommendedName>
</protein>
<feature type="transmembrane region" description="Helical" evidence="6">
    <location>
        <begin position="713"/>
        <end position="736"/>
    </location>
</feature>
<evidence type="ECO:0000256" key="3">
    <source>
        <dbReference type="ARBA" id="ARBA00022692"/>
    </source>
</evidence>
<dbReference type="Pfam" id="PF07690">
    <property type="entry name" value="MFS_1"/>
    <property type="match status" value="2"/>
</dbReference>
<feature type="transmembrane region" description="Helical" evidence="6">
    <location>
        <begin position="379"/>
        <end position="398"/>
    </location>
</feature>
<evidence type="ECO:0000313" key="7">
    <source>
        <dbReference type="EMBL" id="KFK40087.1"/>
    </source>
</evidence>
<keyword evidence="4 6" id="KW-1133">Transmembrane helix</keyword>
<keyword evidence="8" id="KW-1185">Reference proteome</keyword>
<dbReference type="OMA" id="VIMSAVC"/>
<dbReference type="InterPro" id="IPR036259">
    <property type="entry name" value="MFS_trans_sf"/>
</dbReference>
<keyword evidence="2" id="KW-0813">Transport</keyword>
<dbReference type="InterPro" id="IPR011701">
    <property type="entry name" value="MFS"/>
</dbReference>
<accession>A0A087HD85</accession>
<dbReference type="SUPFAM" id="SSF103473">
    <property type="entry name" value="MFS general substrate transporter"/>
    <property type="match status" value="2"/>
</dbReference>
<dbReference type="AlphaFoldDB" id="A0A087HD85"/>
<gene>
    <name evidence="7" type="ordered locus">AALP_Aa3g328800</name>
</gene>
<dbReference type="OrthoDB" id="419616at2759"/>
<feature type="transmembrane region" description="Helical" evidence="6">
    <location>
        <begin position="12"/>
        <end position="29"/>
    </location>
</feature>
<evidence type="ECO:0000256" key="4">
    <source>
        <dbReference type="ARBA" id="ARBA00022989"/>
    </source>
</evidence>
<feature type="transmembrane region" description="Helical" evidence="6">
    <location>
        <begin position="347"/>
        <end position="367"/>
    </location>
</feature>
<feature type="transmembrane region" description="Helical" evidence="6">
    <location>
        <begin position="144"/>
        <end position="166"/>
    </location>
</feature>